<evidence type="ECO:0000313" key="2">
    <source>
        <dbReference type="Proteomes" id="UP001203036"/>
    </source>
</evidence>
<organism evidence="1 2">
    <name type="scientific">Lutimaribacter degradans</name>
    <dbReference type="NCBI Taxonomy" id="2945989"/>
    <lineage>
        <taxon>Bacteria</taxon>
        <taxon>Pseudomonadati</taxon>
        <taxon>Pseudomonadota</taxon>
        <taxon>Alphaproteobacteria</taxon>
        <taxon>Rhodobacterales</taxon>
        <taxon>Roseobacteraceae</taxon>
        <taxon>Lutimaribacter</taxon>
    </lineage>
</organism>
<protein>
    <submittedName>
        <fullName evidence="1">ComEC/Rec2 family competence protein</fullName>
    </submittedName>
</protein>
<keyword evidence="2" id="KW-1185">Reference proteome</keyword>
<dbReference type="EMBL" id="JAMQGO010000004">
    <property type="protein sequence ID" value="MCM2562136.1"/>
    <property type="molecule type" value="Genomic_DNA"/>
</dbReference>
<sequence length="677" mass="70364">MHIFKGPQAVLAAQRGHLFPWVPVALASGIGLYLALKWEPALPHYLLLGGLALFFASVASRAGVTLGPLLWLCALLPAGVILAGARAHMQASPVLDFRYYGAVEGRIVAIDRSASDALRLTLDRVWLDDVPPPRTPARVRIALHGEQGFAPLAPGRRVMMTAHLSPPGGPVEPGGFDFQRHSWFLQLGAVGYTRSPVLLATASREGAAIAAIRLALSGRVQAALPGERGAFAAAIMTGDRAGISQGTLKALRDSNLAHLLAISGLHMGLLAGFVFAAFRLGFAAIPYLGLRWPAKKLSAGLALMVAAGYLALSGGNVATERAFVMVAVMLVAVILNRRALSLRAVAVAALIVLVLRPEALLSPGFQMSFAATTALVAVFGAIRDNKWSLGPKWLQPLAAVVISSAVAGAATGPVGAAHFNQMAHFGLPANLVSVPLMGVLVMPAAVLAAILMPFGLEAVALWLMGQGLAWVLAVAHWVADRPGATGGVVAPDGAVLPMMALGMLWLILWQGRARVLGLAPALAAVVLWAQTERPPILISESGGLVGVLTSKGRALSAPRGAGFVASIWLENDGSTALQAQAAALWPGAVALGGGSRLLVAKGKRALAAQSCDASDWVVTNVSQPRDLPCRVLSPRALRDSGALAIWPDARNGPRILGAKEVSGARLWNGGAPDRAYQ</sequence>
<evidence type="ECO:0000313" key="1">
    <source>
        <dbReference type="EMBL" id="MCM2562136.1"/>
    </source>
</evidence>
<accession>A0ACC5ZV28</accession>
<proteinExistence type="predicted"/>
<gene>
    <name evidence="1" type="ORF">M8744_08255</name>
</gene>
<reference evidence="1" key="1">
    <citation type="submission" date="2022-06" db="EMBL/GenBank/DDBJ databases">
        <title>Lutimaribacter sp. EGI FJ00013, a novel bacterium isolated from a salt lake sediment enrichment.</title>
        <authorList>
            <person name="Gao L."/>
            <person name="Fang B.-Z."/>
            <person name="Li W.-J."/>
        </authorList>
    </citation>
    <scope>NUCLEOTIDE SEQUENCE</scope>
    <source>
        <strain evidence="1">EGI FJ00013</strain>
    </source>
</reference>
<name>A0ACC5ZV28_9RHOB</name>
<comment type="caution">
    <text evidence="1">The sequence shown here is derived from an EMBL/GenBank/DDBJ whole genome shotgun (WGS) entry which is preliminary data.</text>
</comment>
<dbReference type="Proteomes" id="UP001203036">
    <property type="component" value="Unassembled WGS sequence"/>
</dbReference>